<dbReference type="GO" id="GO:0005829">
    <property type="term" value="C:cytosol"/>
    <property type="evidence" value="ECO:0007669"/>
    <property type="project" value="GOC"/>
</dbReference>
<dbReference type="InterPro" id="IPR001849">
    <property type="entry name" value="PH_domain"/>
</dbReference>
<dbReference type="GO" id="GO:0001881">
    <property type="term" value="P:receptor recycling"/>
    <property type="evidence" value="ECO:0007669"/>
    <property type="project" value="TreeGrafter"/>
</dbReference>
<dbReference type="GO" id="GO:0007032">
    <property type="term" value="P:endosome organization"/>
    <property type="evidence" value="ECO:0007669"/>
    <property type="project" value="TreeGrafter"/>
</dbReference>
<dbReference type="GO" id="GO:0005802">
    <property type="term" value="C:trans-Golgi network"/>
    <property type="evidence" value="ECO:0007669"/>
    <property type="project" value="TreeGrafter"/>
</dbReference>
<evidence type="ECO:0000313" key="3">
    <source>
        <dbReference type="Proteomes" id="UP000683360"/>
    </source>
</evidence>
<dbReference type="AlphaFoldDB" id="A0A8S3TKK3"/>
<comment type="caution">
    <text evidence="2">The sequence shown here is derived from an EMBL/GenBank/DDBJ whole genome shotgun (WGS) entry which is preliminary data.</text>
</comment>
<evidence type="ECO:0000313" key="2">
    <source>
        <dbReference type="EMBL" id="CAG2230851.1"/>
    </source>
</evidence>
<dbReference type="FunFam" id="2.30.29.30:FF:000286">
    <property type="entry name" value="PH-protein kinase domain containing protein"/>
    <property type="match status" value="1"/>
</dbReference>
<dbReference type="Proteomes" id="UP000683360">
    <property type="component" value="Unassembled WGS sequence"/>
</dbReference>
<dbReference type="GO" id="GO:0005769">
    <property type="term" value="C:early endosome"/>
    <property type="evidence" value="ECO:0007669"/>
    <property type="project" value="TreeGrafter"/>
</dbReference>
<name>A0A8S3TKK3_MYTED</name>
<organism evidence="2 3">
    <name type="scientific">Mytilus edulis</name>
    <name type="common">Blue mussel</name>
    <dbReference type="NCBI Taxonomy" id="6550"/>
    <lineage>
        <taxon>Eukaryota</taxon>
        <taxon>Metazoa</taxon>
        <taxon>Spiralia</taxon>
        <taxon>Lophotrochozoa</taxon>
        <taxon>Mollusca</taxon>
        <taxon>Bivalvia</taxon>
        <taxon>Autobranchia</taxon>
        <taxon>Pteriomorphia</taxon>
        <taxon>Mytilida</taxon>
        <taxon>Mytiloidea</taxon>
        <taxon>Mytilidae</taxon>
        <taxon>Mytilinae</taxon>
        <taxon>Mytilus</taxon>
    </lineage>
</organism>
<dbReference type="GO" id="GO:0042147">
    <property type="term" value="P:retrograde transport, endosome to Golgi"/>
    <property type="evidence" value="ECO:0007669"/>
    <property type="project" value="TreeGrafter"/>
</dbReference>
<dbReference type="Pfam" id="PF00169">
    <property type="entry name" value="PH"/>
    <property type="match status" value="1"/>
</dbReference>
<dbReference type="GO" id="GO:0055037">
    <property type="term" value="C:recycling endosome"/>
    <property type="evidence" value="ECO:0007669"/>
    <property type="project" value="TreeGrafter"/>
</dbReference>
<dbReference type="CDD" id="cd13288">
    <property type="entry name" value="PH_Ses"/>
    <property type="match status" value="1"/>
</dbReference>
<proteinExistence type="predicted"/>
<sequence length="251" mass="28954">MNRHKDKMKINDKSLTKFASSGAPADKEGYLLKRGDFNKGYQRRWFVLKGNLLFYYEKRSDKEPIGVIILEGCTIELSEDTDGFVFQVKFSASGCRTYIIAADSQEDMESWMKVLSRASYDYMKLMVSELHRQLQDLNEDAKLVEDAMRDSLILSGTYGNLSQRNSLEDKMEQSVENITQPMKRFNPFNTSEENLTCLTDSANFHFYEDAKPKHRTFAQLHEEYGNQIKHMKELWGARTSCLIEDLASSSA</sequence>
<dbReference type="SMART" id="SM00233">
    <property type="entry name" value="PH"/>
    <property type="match status" value="1"/>
</dbReference>
<gene>
    <name evidence="2" type="ORF">MEDL_43669</name>
</gene>
<dbReference type="PROSITE" id="PS50003">
    <property type="entry name" value="PH_DOMAIN"/>
    <property type="match status" value="1"/>
</dbReference>
<dbReference type="EMBL" id="CAJPWZ010002106">
    <property type="protein sequence ID" value="CAG2230851.1"/>
    <property type="molecule type" value="Genomic_DNA"/>
</dbReference>
<protein>
    <submittedName>
        <fullName evidence="2">PHETA</fullName>
    </submittedName>
</protein>
<dbReference type="Gene3D" id="2.30.29.30">
    <property type="entry name" value="Pleckstrin-homology domain (PH domain)/Phosphotyrosine-binding domain (PTB)"/>
    <property type="match status" value="1"/>
</dbReference>
<dbReference type="InterPro" id="IPR045188">
    <property type="entry name" value="Boi1/Boi2-like"/>
</dbReference>
<accession>A0A8S3TKK3</accession>
<dbReference type="PANTHER" id="PTHR22902:SF53">
    <property type="entry name" value="INOSITOL PHOSPHATASE INTERACTING PROTEIN, ISOFORM A"/>
    <property type="match status" value="1"/>
</dbReference>
<dbReference type="OrthoDB" id="10261837at2759"/>
<dbReference type="PANTHER" id="PTHR22902">
    <property type="entry name" value="SESQUIPEDALIAN"/>
    <property type="match status" value="1"/>
</dbReference>
<keyword evidence="3" id="KW-1185">Reference proteome</keyword>
<evidence type="ECO:0000259" key="1">
    <source>
        <dbReference type="PROSITE" id="PS50003"/>
    </source>
</evidence>
<feature type="domain" description="PH" evidence="1">
    <location>
        <begin position="24"/>
        <end position="120"/>
    </location>
</feature>
<reference evidence="2" key="1">
    <citation type="submission" date="2021-03" db="EMBL/GenBank/DDBJ databases">
        <authorList>
            <person name="Bekaert M."/>
        </authorList>
    </citation>
    <scope>NUCLEOTIDE SEQUENCE</scope>
</reference>
<dbReference type="SUPFAM" id="SSF50729">
    <property type="entry name" value="PH domain-like"/>
    <property type="match status" value="1"/>
</dbReference>
<dbReference type="InterPro" id="IPR011993">
    <property type="entry name" value="PH-like_dom_sf"/>
</dbReference>